<dbReference type="AlphaFoldDB" id="A0A5E8CJV8"/>
<organism evidence="6">
    <name type="scientific">seawater metagenome</name>
    <dbReference type="NCBI Taxonomy" id="1561972"/>
    <lineage>
        <taxon>unclassified sequences</taxon>
        <taxon>metagenomes</taxon>
        <taxon>ecological metagenomes</taxon>
    </lineage>
</organism>
<name>A0A5E8CJV8_9ZZZZ</name>
<dbReference type="EC" id="5.4.99.25" evidence="1"/>
<dbReference type="GO" id="GO:1990481">
    <property type="term" value="P:mRNA pseudouridine synthesis"/>
    <property type="evidence" value="ECO:0007669"/>
    <property type="project" value="TreeGrafter"/>
</dbReference>
<gene>
    <name evidence="6" type="ORF">CPAV1605_1217</name>
</gene>
<proteinExistence type="inferred from homology"/>
<evidence type="ECO:0000256" key="2">
    <source>
        <dbReference type="ARBA" id="ARBA00022694"/>
    </source>
</evidence>
<protein>
    <recommendedName>
        <fullName evidence="1">tRNA pseudouridine(55) synthase</fullName>
        <ecNumber evidence="1">5.4.99.25</ecNumber>
    </recommendedName>
</protein>
<dbReference type="Pfam" id="PF16198">
    <property type="entry name" value="TruB_C_2"/>
    <property type="match status" value="1"/>
</dbReference>
<keyword evidence="3" id="KW-0413">Isomerase</keyword>
<dbReference type="NCBIfam" id="TIGR00431">
    <property type="entry name" value="TruB"/>
    <property type="match status" value="1"/>
</dbReference>
<evidence type="ECO:0000259" key="4">
    <source>
        <dbReference type="Pfam" id="PF01509"/>
    </source>
</evidence>
<dbReference type="GO" id="GO:0006400">
    <property type="term" value="P:tRNA modification"/>
    <property type="evidence" value="ECO:0007669"/>
    <property type="project" value="TreeGrafter"/>
</dbReference>
<dbReference type="InterPro" id="IPR020103">
    <property type="entry name" value="PsdUridine_synth_cat_dom_sf"/>
</dbReference>
<feature type="domain" description="Pseudouridine synthase II N-terminal" evidence="4">
    <location>
        <begin position="26"/>
        <end position="175"/>
    </location>
</feature>
<evidence type="ECO:0000313" key="6">
    <source>
        <dbReference type="EMBL" id="VVU95466.1"/>
    </source>
</evidence>
<evidence type="ECO:0000259" key="5">
    <source>
        <dbReference type="Pfam" id="PF16198"/>
    </source>
</evidence>
<dbReference type="GO" id="GO:0003723">
    <property type="term" value="F:RNA binding"/>
    <property type="evidence" value="ECO:0007669"/>
    <property type="project" value="InterPro"/>
</dbReference>
<dbReference type="HAMAP" id="MF_01080">
    <property type="entry name" value="TruB_bact"/>
    <property type="match status" value="1"/>
</dbReference>
<sequence length="231" mass="26225">MNNENGFLNINKPLNITSMDVIRYLRKVTKIKKIGHAGTLDPLASGVLLVAIGKYTKKINEFMGMVKKYETTIDLRSFSTTDDAEGEKTEVNIQKKPNLEEIEKTIKNNFIGDITQIPPIYSALKIKGKKAYELAREGKNVEMKPRQVKIDAIKILNYEWPYLTLDITCSKGTYIRSLGRDIGKELNTGGYLTMLKRTAIGNYTIQESVELSKINSGNWKNYLQKINNKNI</sequence>
<accession>A0A5E8CJV8</accession>
<keyword evidence="2" id="KW-0819">tRNA processing</keyword>
<dbReference type="GO" id="GO:0160148">
    <property type="term" value="F:tRNA pseudouridine(55) synthase activity"/>
    <property type="evidence" value="ECO:0007669"/>
    <property type="project" value="UniProtKB-EC"/>
</dbReference>
<dbReference type="InterPro" id="IPR014780">
    <property type="entry name" value="tRNA_psdUridine_synth_TruB"/>
</dbReference>
<dbReference type="Gene3D" id="3.30.2350.10">
    <property type="entry name" value="Pseudouridine synthase"/>
    <property type="match status" value="1"/>
</dbReference>
<dbReference type="PANTHER" id="PTHR13767">
    <property type="entry name" value="TRNA-PSEUDOURIDINE SYNTHASE"/>
    <property type="match status" value="1"/>
</dbReference>
<dbReference type="PANTHER" id="PTHR13767:SF2">
    <property type="entry name" value="PSEUDOURIDYLATE SYNTHASE TRUB1"/>
    <property type="match status" value="1"/>
</dbReference>
<dbReference type="Pfam" id="PF01509">
    <property type="entry name" value="TruB_N"/>
    <property type="match status" value="1"/>
</dbReference>
<dbReference type="InterPro" id="IPR002501">
    <property type="entry name" value="PsdUridine_synth_N"/>
</dbReference>
<evidence type="ECO:0000256" key="3">
    <source>
        <dbReference type="ARBA" id="ARBA00023235"/>
    </source>
</evidence>
<dbReference type="InterPro" id="IPR032819">
    <property type="entry name" value="TruB_C"/>
</dbReference>
<dbReference type="EMBL" id="CABVLZ010000004">
    <property type="protein sequence ID" value="VVU95466.1"/>
    <property type="molecule type" value="Genomic_DNA"/>
</dbReference>
<feature type="domain" description="tRNA pseudouridylate synthase B C-terminal" evidence="5">
    <location>
        <begin position="176"/>
        <end position="222"/>
    </location>
</feature>
<evidence type="ECO:0000256" key="1">
    <source>
        <dbReference type="ARBA" id="ARBA00012787"/>
    </source>
</evidence>
<dbReference type="SUPFAM" id="SSF55120">
    <property type="entry name" value="Pseudouridine synthase"/>
    <property type="match status" value="1"/>
</dbReference>
<dbReference type="CDD" id="cd02573">
    <property type="entry name" value="PseudoU_synth_EcTruB"/>
    <property type="match status" value="1"/>
</dbReference>
<reference evidence="6" key="1">
    <citation type="submission" date="2019-09" db="EMBL/GenBank/DDBJ databases">
        <authorList>
            <person name="Needham M D."/>
        </authorList>
    </citation>
    <scope>NUCLEOTIDE SEQUENCE</scope>
</reference>